<reference evidence="7" key="1">
    <citation type="journal article" date="2019" name="Int. J. Syst. Evol. Microbiol.">
        <title>The Global Catalogue of Microorganisms (GCM) 10K type strain sequencing project: providing services to taxonomists for standard genome sequencing and annotation.</title>
        <authorList>
            <consortium name="The Broad Institute Genomics Platform"/>
            <consortium name="The Broad Institute Genome Sequencing Center for Infectious Disease"/>
            <person name="Wu L."/>
            <person name="Ma J."/>
        </authorList>
    </citation>
    <scope>NUCLEOTIDE SEQUENCE [LARGE SCALE GENOMIC DNA]</scope>
    <source>
        <strain evidence="7">JCM 4087</strain>
    </source>
</reference>
<dbReference type="Gene3D" id="3.40.50.720">
    <property type="entry name" value="NAD(P)-binding Rossmann-like Domain"/>
    <property type="match status" value="1"/>
</dbReference>
<evidence type="ECO:0000313" key="6">
    <source>
        <dbReference type="EMBL" id="GAA2932794.1"/>
    </source>
</evidence>
<dbReference type="SUPFAM" id="SSF51735">
    <property type="entry name" value="NAD(P)-binding Rossmann-fold domains"/>
    <property type="match status" value="1"/>
</dbReference>
<dbReference type="SMART" id="SM00822">
    <property type="entry name" value="PKS_KR"/>
    <property type="match status" value="1"/>
</dbReference>
<dbReference type="InterPro" id="IPR036291">
    <property type="entry name" value="NAD(P)-bd_dom_sf"/>
</dbReference>
<dbReference type="Proteomes" id="UP001501102">
    <property type="component" value="Unassembled WGS sequence"/>
</dbReference>
<dbReference type="Pfam" id="PF00106">
    <property type="entry name" value="adh_short"/>
    <property type="match status" value="1"/>
</dbReference>
<keyword evidence="2" id="KW-0560">Oxidoreductase</keyword>
<dbReference type="EMBL" id="BAAAXZ010000115">
    <property type="protein sequence ID" value="GAA2932794.1"/>
    <property type="molecule type" value="Genomic_DNA"/>
</dbReference>
<sequence length="266" mass="28026">MGALKGRTALVTGGGRGIGRAVSERLARDGARVAVHYGRDDRAARETVAAIEAAGGSAFALRAELGVPGDAESLWAAFDEHAEGVDILVNNAGTSGARKPVGETSPEEFDEVFALNTKAPFFITKLALDRMRPDGRVVNISTGLSRSPAMTELISYAMSKGALDVFTMTLAKEVGPRGITVNAVAPRRGRHRHQRGLAARRGQRGGPGVGDRGVGTQEAGRSGGDSRRGGLPRLARRTLGDGAVDRRDRGHPAVARRRPPPRARLC</sequence>
<proteinExistence type="inferred from homology"/>
<dbReference type="PRINTS" id="PR00080">
    <property type="entry name" value="SDRFAMILY"/>
</dbReference>
<protein>
    <recommendedName>
        <fullName evidence="5">Ketoreductase domain-containing protein</fullName>
    </recommendedName>
</protein>
<accession>A0ABP6JJE3</accession>
<evidence type="ECO:0000256" key="1">
    <source>
        <dbReference type="ARBA" id="ARBA00006484"/>
    </source>
</evidence>
<dbReference type="PRINTS" id="PR00081">
    <property type="entry name" value="GDHRDH"/>
</dbReference>
<feature type="domain" description="Ketoreductase" evidence="5">
    <location>
        <begin position="7"/>
        <end position="190"/>
    </location>
</feature>
<keyword evidence="7" id="KW-1185">Reference proteome</keyword>
<dbReference type="InterPro" id="IPR057326">
    <property type="entry name" value="KR_dom"/>
</dbReference>
<evidence type="ECO:0000313" key="7">
    <source>
        <dbReference type="Proteomes" id="UP001501102"/>
    </source>
</evidence>
<feature type="compositionally biased region" description="Gly residues" evidence="4">
    <location>
        <begin position="204"/>
        <end position="213"/>
    </location>
</feature>
<gene>
    <name evidence="6" type="ORF">GCM10020221_30730</name>
</gene>
<evidence type="ECO:0000259" key="5">
    <source>
        <dbReference type="SMART" id="SM00822"/>
    </source>
</evidence>
<feature type="compositionally biased region" description="Basic residues" evidence="4">
    <location>
        <begin position="254"/>
        <end position="266"/>
    </location>
</feature>
<feature type="region of interest" description="Disordered" evidence="4">
    <location>
        <begin position="186"/>
        <end position="266"/>
    </location>
</feature>
<name>A0ABP6JJE3_STRTU</name>
<evidence type="ECO:0000256" key="3">
    <source>
        <dbReference type="RuleBase" id="RU000363"/>
    </source>
</evidence>
<dbReference type="InterPro" id="IPR002347">
    <property type="entry name" value="SDR_fam"/>
</dbReference>
<dbReference type="PANTHER" id="PTHR43639">
    <property type="entry name" value="OXIDOREDUCTASE, SHORT-CHAIN DEHYDROGENASE/REDUCTASE FAMILY (AFU_ORTHOLOGUE AFUA_5G02870)"/>
    <property type="match status" value="1"/>
</dbReference>
<organism evidence="6 7">
    <name type="scientific">Streptomyces thioluteus</name>
    <dbReference type="NCBI Taxonomy" id="66431"/>
    <lineage>
        <taxon>Bacteria</taxon>
        <taxon>Bacillati</taxon>
        <taxon>Actinomycetota</taxon>
        <taxon>Actinomycetes</taxon>
        <taxon>Kitasatosporales</taxon>
        <taxon>Streptomycetaceae</taxon>
        <taxon>Streptomyces</taxon>
    </lineage>
</organism>
<evidence type="ECO:0000256" key="2">
    <source>
        <dbReference type="ARBA" id="ARBA00023002"/>
    </source>
</evidence>
<comment type="caution">
    <text evidence="6">The sequence shown here is derived from an EMBL/GenBank/DDBJ whole genome shotgun (WGS) entry which is preliminary data.</text>
</comment>
<dbReference type="PANTHER" id="PTHR43639:SF1">
    <property type="entry name" value="SHORT-CHAIN DEHYDROGENASE_REDUCTASE FAMILY PROTEIN"/>
    <property type="match status" value="1"/>
</dbReference>
<evidence type="ECO:0000256" key="4">
    <source>
        <dbReference type="SAM" id="MobiDB-lite"/>
    </source>
</evidence>
<comment type="similarity">
    <text evidence="1 3">Belongs to the short-chain dehydrogenases/reductases (SDR) family.</text>
</comment>